<accession>A0ABM8VVK7</accession>
<evidence type="ECO:0000313" key="2">
    <source>
        <dbReference type="Proteomes" id="UP000789901"/>
    </source>
</evidence>
<comment type="caution">
    <text evidence="1">The sequence shown here is derived from an EMBL/GenBank/DDBJ whole genome shotgun (WGS) entry which is preliminary data.</text>
</comment>
<feature type="non-terminal residue" evidence="1">
    <location>
        <position position="131"/>
    </location>
</feature>
<gene>
    <name evidence="1" type="ORF">GMARGA_LOCUS139</name>
</gene>
<protein>
    <submittedName>
        <fullName evidence="1">38242_t:CDS:1</fullName>
    </submittedName>
</protein>
<sequence>MPHKKLIEPCAINNCNNLVKSYRNIIQDLKNKINLYFDLQYNYLKVSHDQICFEHYMNIVNFVANQISENTRTRTFIDLGDIIEYSKIILNNSNTNNFDTLIDYLNLYKEHQYIDLDFNNFSNTKIKIIDN</sequence>
<organism evidence="1 2">
    <name type="scientific">Gigaspora margarita</name>
    <dbReference type="NCBI Taxonomy" id="4874"/>
    <lineage>
        <taxon>Eukaryota</taxon>
        <taxon>Fungi</taxon>
        <taxon>Fungi incertae sedis</taxon>
        <taxon>Mucoromycota</taxon>
        <taxon>Glomeromycotina</taxon>
        <taxon>Glomeromycetes</taxon>
        <taxon>Diversisporales</taxon>
        <taxon>Gigasporaceae</taxon>
        <taxon>Gigaspora</taxon>
    </lineage>
</organism>
<dbReference type="EMBL" id="CAJVQB010000009">
    <property type="protein sequence ID" value="CAG8457622.1"/>
    <property type="molecule type" value="Genomic_DNA"/>
</dbReference>
<evidence type="ECO:0000313" key="1">
    <source>
        <dbReference type="EMBL" id="CAG8457622.1"/>
    </source>
</evidence>
<dbReference type="Proteomes" id="UP000789901">
    <property type="component" value="Unassembled WGS sequence"/>
</dbReference>
<proteinExistence type="predicted"/>
<keyword evidence="2" id="KW-1185">Reference proteome</keyword>
<reference evidence="1 2" key="1">
    <citation type="submission" date="2021-06" db="EMBL/GenBank/DDBJ databases">
        <authorList>
            <person name="Kallberg Y."/>
            <person name="Tangrot J."/>
            <person name="Rosling A."/>
        </authorList>
    </citation>
    <scope>NUCLEOTIDE SEQUENCE [LARGE SCALE GENOMIC DNA]</scope>
    <source>
        <strain evidence="1 2">120-4 pot B 10/14</strain>
    </source>
</reference>
<name>A0ABM8VVK7_GIGMA</name>